<dbReference type="RefSeq" id="WP_216479123.1">
    <property type="nucleotide sequence ID" value="NZ_JAHLQJ010000009.1"/>
</dbReference>
<evidence type="ECO:0000313" key="3">
    <source>
        <dbReference type="EMBL" id="MBU5672544.1"/>
    </source>
</evidence>
<dbReference type="PANTHER" id="PTHR10587">
    <property type="entry name" value="GLYCOSYL TRANSFERASE-RELATED"/>
    <property type="match status" value="1"/>
</dbReference>
<dbReference type="InterPro" id="IPR050248">
    <property type="entry name" value="Polysacc_deacetylase_ArnD"/>
</dbReference>
<comment type="caution">
    <text evidence="3">The sequence shown here is derived from an EMBL/GenBank/DDBJ whole genome shotgun (WGS) entry which is preliminary data.</text>
</comment>
<dbReference type="Pfam" id="PF01522">
    <property type="entry name" value="Polysacc_deac_1"/>
    <property type="match status" value="1"/>
</dbReference>
<keyword evidence="4" id="KW-1185">Reference proteome</keyword>
<dbReference type="PANTHER" id="PTHR10587:SF125">
    <property type="entry name" value="POLYSACCHARIDE DEACETYLASE YHEN-RELATED"/>
    <property type="match status" value="1"/>
</dbReference>
<dbReference type="CDD" id="cd10944">
    <property type="entry name" value="CE4_SmPgdA_like"/>
    <property type="match status" value="1"/>
</dbReference>
<protein>
    <submittedName>
        <fullName evidence="3">Polysaccharide deacetylase</fullName>
    </submittedName>
</protein>
<feature type="region of interest" description="Disordered" evidence="1">
    <location>
        <begin position="55"/>
        <end position="122"/>
    </location>
</feature>
<feature type="compositionally biased region" description="Polar residues" evidence="1">
    <location>
        <begin position="105"/>
        <end position="122"/>
    </location>
</feature>
<evidence type="ECO:0000259" key="2">
    <source>
        <dbReference type="PROSITE" id="PS51677"/>
    </source>
</evidence>
<feature type="region of interest" description="Disordered" evidence="1">
    <location>
        <begin position="1"/>
        <end position="22"/>
    </location>
</feature>
<sequence>MINHPTSESRTTSRSQHRSGKTMKALVTVALILSSISIVMSAYATNQIIHGSKSATGAEMQTPPPVASPVTVPQVSTPKPKDSSSEGAALTEKPAVKPGTEDKSIANTGKTPASSEKTDTQSTVSAQKVVYLTFDDGPSKYTDTIVDLLQKRGIHATFFMIGSQLTDHEESVNRTIELGNYVGLHSMSHSKKKLYDSGKADPFLKEYQQEQALVNELTGTTPWLIRAPYGSKPGVNADIRDRLAEANFKMWDWTVDSKDWNYTGKPDKIIQEVKRQVHRDTEVILMHEKSQTVQALPDIIDYLQKKGYSFAVYKPEMHFPVNFAKDDRL</sequence>
<proteinExistence type="predicted"/>
<feature type="domain" description="NodB homology" evidence="2">
    <location>
        <begin position="128"/>
        <end position="311"/>
    </location>
</feature>
<feature type="compositionally biased region" description="Polar residues" evidence="1">
    <location>
        <begin position="1"/>
        <end position="14"/>
    </location>
</feature>
<dbReference type="EMBL" id="JAHLQJ010000009">
    <property type="protein sequence ID" value="MBU5672544.1"/>
    <property type="molecule type" value="Genomic_DNA"/>
</dbReference>
<evidence type="ECO:0000313" key="4">
    <source>
        <dbReference type="Proteomes" id="UP000743001"/>
    </source>
</evidence>
<dbReference type="Proteomes" id="UP000743001">
    <property type="component" value="Unassembled WGS sequence"/>
</dbReference>
<reference evidence="3 4" key="1">
    <citation type="submission" date="2021-06" db="EMBL/GenBank/DDBJ databases">
        <authorList>
            <person name="Sun Q."/>
            <person name="Li D."/>
        </authorList>
    </citation>
    <scope>NUCLEOTIDE SEQUENCE [LARGE SCALE GENOMIC DNA]</scope>
    <source>
        <strain evidence="3 4">MSJ-6</strain>
    </source>
</reference>
<name>A0ABS6FRE3_9BACL</name>
<dbReference type="PROSITE" id="PS51677">
    <property type="entry name" value="NODB"/>
    <property type="match status" value="1"/>
</dbReference>
<organism evidence="3 4">
    <name type="scientific">Paenibacillus brevis</name>
    <dbReference type="NCBI Taxonomy" id="2841508"/>
    <lineage>
        <taxon>Bacteria</taxon>
        <taxon>Bacillati</taxon>
        <taxon>Bacillota</taxon>
        <taxon>Bacilli</taxon>
        <taxon>Bacillales</taxon>
        <taxon>Paenibacillaceae</taxon>
        <taxon>Paenibacillus</taxon>
    </lineage>
</organism>
<evidence type="ECO:0000256" key="1">
    <source>
        <dbReference type="SAM" id="MobiDB-lite"/>
    </source>
</evidence>
<accession>A0ABS6FRE3</accession>
<dbReference type="InterPro" id="IPR002509">
    <property type="entry name" value="NODB_dom"/>
</dbReference>
<feature type="compositionally biased region" description="Low complexity" evidence="1">
    <location>
        <begin position="68"/>
        <end position="78"/>
    </location>
</feature>
<gene>
    <name evidence="3" type="ORF">KQJ23_11975</name>
</gene>